<evidence type="ECO:0000256" key="1">
    <source>
        <dbReference type="ARBA" id="ARBA00008455"/>
    </source>
</evidence>
<evidence type="ECO:0000256" key="7">
    <source>
        <dbReference type="SAM" id="SignalP"/>
    </source>
</evidence>
<evidence type="ECO:0000256" key="5">
    <source>
        <dbReference type="ARBA" id="ARBA00023145"/>
    </source>
</evidence>
<keyword evidence="2" id="KW-0645">Protease</keyword>
<dbReference type="InterPro" id="IPR000668">
    <property type="entry name" value="Peptidase_C1A_C"/>
</dbReference>
<feature type="domain" description="Cathepsin propeptide inhibitor" evidence="9">
    <location>
        <begin position="25"/>
        <end position="85"/>
    </location>
</feature>
<reference evidence="10 11" key="1">
    <citation type="journal article" date="2018" name="Sci. Rep.">
        <title>Genomic signatures of local adaptation to the degree of environmental predictability in rotifers.</title>
        <authorList>
            <person name="Franch-Gras L."/>
            <person name="Hahn C."/>
            <person name="Garcia-Roger E.M."/>
            <person name="Carmona M.J."/>
            <person name="Serra M."/>
            <person name="Gomez A."/>
        </authorList>
    </citation>
    <scope>NUCLEOTIDE SEQUENCE [LARGE SCALE GENOMIC DNA]</scope>
    <source>
        <strain evidence="10">HYR1</strain>
    </source>
</reference>
<keyword evidence="11" id="KW-1185">Reference proteome</keyword>
<dbReference type="InterPro" id="IPR013201">
    <property type="entry name" value="Prot_inhib_I29"/>
</dbReference>
<dbReference type="PROSITE" id="PS00139">
    <property type="entry name" value="THIOL_PROTEASE_CYS"/>
    <property type="match status" value="1"/>
</dbReference>
<evidence type="ECO:0000313" key="11">
    <source>
        <dbReference type="Proteomes" id="UP000276133"/>
    </source>
</evidence>
<dbReference type="PANTHER" id="PTHR12411">
    <property type="entry name" value="CYSTEINE PROTEASE FAMILY C1-RELATED"/>
    <property type="match status" value="1"/>
</dbReference>
<dbReference type="GO" id="GO:0008234">
    <property type="term" value="F:cysteine-type peptidase activity"/>
    <property type="evidence" value="ECO:0007669"/>
    <property type="project" value="UniProtKB-KW"/>
</dbReference>
<dbReference type="InterPro" id="IPR000169">
    <property type="entry name" value="Pept_cys_AS"/>
</dbReference>
<evidence type="ECO:0000256" key="2">
    <source>
        <dbReference type="ARBA" id="ARBA00022670"/>
    </source>
</evidence>
<evidence type="ECO:0000313" key="10">
    <source>
        <dbReference type="EMBL" id="RMZ94820.1"/>
    </source>
</evidence>
<protein>
    <submittedName>
        <fullName evidence="10">Cathepsin L1</fullName>
    </submittedName>
</protein>
<evidence type="ECO:0000259" key="9">
    <source>
        <dbReference type="SMART" id="SM00848"/>
    </source>
</evidence>
<feature type="chain" id="PRO_5018770084" evidence="7">
    <location>
        <begin position="17"/>
        <end position="330"/>
    </location>
</feature>
<dbReference type="InterPro" id="IPR013128">
    <property type="entry name" value="Peptidase_C1A"/>
</dbReference>
<dbReference type="CDD" id="cd02248">
    <property type="entry name" value="Peptidase_C1A"/>
    <property type="match status" value="1"/>
</dbReference>
<dbReference type="Proteomes" id="UP000276133">
    <property type="component" value="Unassembled WGS sequence"/>
</dbReference>
<dbReference type="OrthoDB" id="10253408at2759"/>
<dbReference type="GO" id="GO:0006508">
    <property type="term" value="P:proteolysis"/>
    <property type="evidence" value="ECO:0007669"/>
    <property type="project" value="UniProtKB-KW"/>
</dbReference>
<feature type="signal peptide" evidence="7">
    <location>
        <begin position="1"/>
        <end position="16"/>
    </location>
</feature>
<dbReference type="SMART" id="SM00848">
    <property type="entry name" value="Inhibitor_I29"/>
    <property type="match status" value="1"/>
</dbReference>
<sequence>MKGLILVFAFVCAASALDSSLNAYWQSFKTVHQKNYASSSEELYRRQIWENNLQFIRKHNQEAQLGQHTFTVAMNKFGDLTGQEFGNLYNGFNMTSVMNRRAARQFVAKNVAVPDAVDWRTQGYVTPVKDQGQCGSCWAFSAIASLEGQHFKQSGSLVSLSEQNLVDCSRKYGNMGCNGGLMDQAFEYIKANNGIDTEDSYPYTARDGKCKFDPSAVGATDTGYVDIPQGDEKALTEAIANIGPISVAIDASRSSFQFYSKGIYSDRGCSSTRLDHGVTAVGYDSLGQGKDYYIVKNSWGTSWGDKGYIWLARNDKNMCGIATAASYPLV</sequence>
<organism evidence="10 11">
    <name type="scientific">Brachionus plicatilis</name>
    <name type="common">Marine rotifer</name>
    <name type="synonym">Brachionus muelleri</name>
    <dbReference type="NCBI Taxonomy" id="10195"/>
    <lineage>
        <taxon>Eukaryota</taxon>
        <taxon>Metazoa</taxon>
        <taxon>Spiralia</taxon>
        <taxon>Gnathifera</taxon>
        <taxon>Rotifera</taxon>
        <taxon>Eurotatoria</taxon>
        <taxon>Monogononta</taxon>
        <taxon>Pseudotrocha</taxon>
        <taxon>Ploima</taxon>
        <taxon>Brachionidae</taxon>
        <taxon>Brachionus</taxon>
    </lineage>
</organism>
<comment type="caution">
    <text evidence="10">The sequence shown here is derived from an EMBL/GenBank/DDBJ whole genome shotgun (WGS) entry which is preliminary data.</text>
</comment>
<keyword evidence="6" id="KW-1015">Disulfide bond</keyword>
<gene>
    <name evidence="10" type="ORF">BpHYR1_019990</name>
</gene>
<dbReference type="AlphaFoldDB" id="A0A3M7P7Q8"/>
<dbReference type="STRING" id="10195.A0A3M7P7Q8"/>
<dbReference type="EMBL" id="REGN01012787">
    <property type="protein sequence ID" value="RMZ94820.1"/>
    <property type="molecule type" value="Genomic_DNA"/>
</dbReference>
<keyword evidence="5" id="KW-0865">Zymogen</keyword>
<dbReference type="PRINTS" id="PR00705">
    <property type="entry name" value="PAPAIN"/>
</dbReference>
<dbReference type="PROSITE" id="PS00639">
    <property type="entry name" value="THIOL_PROTEASE_HIS"/>
    <property type="match status" value="1"/>
</dbReference>
<feature type="domain" description="Peptidase C1A papain C-terminal" evidence="8">
    <location>
        <begin position="113"/>
        <end position="329"/>
    </location>
</feature>
<name>A0A3M7P7Q8_BRAPC</name>
<dbReference type="InterPro" id="IPR038765">
    <property type="entry name" value="Papain-like_cys_pep_sf"/>
</dbReference>
<evidence type="ECO:0000259" key="8">
    <source>
        <dbReference type="SMART" id="SM00645"/>
    </source>
</evidence>
<comment type="similarity">
    <text evidence="1">Belongs to the peptidase C1 family.</text>
</comment>
<dbReference type="SMART" id="SM00645">
    <property type="entry name" value="Pept_C1"/>
    <property type="match status" value="1"/>
</dbReference>
<accession>A0A3M7P7Q8</accession>
<proteinExistence type="inferred from homology"/>
<evidence type="ECO:0000256" key="4">
    <source>
        <dbReference type="ARBA" id="ARBA00022807"/>
    </source>
</evidence>
<evidence type="ECO:0000256" key="3">
    <source>
        <dbReference type="ARBA" id="ARBA00022801"/>
    </source>
</evidence>
<dbReference type="Gene3D" id="3.90.70.10">
    <property type="entry name" value="Cysteine proteinases"/>
    <property type="match status" value="1"/>
</dbReference>
<keyword evidence="3" id="KW-0378">Hydrolase</keyword>
<dbReference type="SUPFAM" id="SSF54001">
    <property type="entry name" value="Cysteine proteinases"/>
    <property type="match status" value="1"/>
</dbReference>
<dbReference type="FunFam" id="3.90.70.10:FF:000006">
    <property type="entry name" value="Cathepsin S"/>
    <property type="match status" value="1"/>
</dbReference>
<keyword evidence="7" id="KW-0732">Signal</keyword>
<dbReference type="Pfam" id="PF08246">
    <property type="entry name" value="Inhibitor_I29"/>
    <property type="match status" value="1"/>
</dbReference>
<evidence type="ECO:0000256" key="6">
    <source>
        <dbReference type="ARBA" id="ARBA00023157"/>
    </source>
</evidence>
<dbReference type="InterPro" id="IPR039417">
    <property type="entry name" value="Peptidase_C1A_papain-like"/>
</dbReference>
<dbReference type="Pfam" id="PF00112">
    <property type="entry name" value="Peptidase_C1"/>
    <property type="match status" value="1"/>
</dbReference>
<dbReference type="InterPro" id="IPR025660">
    <property type="entry name" value="Pept_his_AS"/>
</dbReference>
<keyword evidence="4" id="KW-0788">Thiol protease</keyword>